<gene>
    <name evidence="1" type="ORF">M768_13905</name>
</gene>
<proteinExistence type="predicted"/>
<accession>A0A0M0F5E5</accession>
<dbReference type="EMBL" id="ATNL01000011">
    <property type="protein sequence ID" value="KON72597.1"/>
    <property type="molecule type" value="Genomic_DNA"/>
</dbReference>
<name>A0A0M0F5E5_CELCE</name>
<protein>
    <submittedName>
        <fullName evidence="1">Uncharacterized protein</fullName>
    </submittedName>
</protein>
<keyword evidence="2" id="KW-1185">Reference proteome</keyword>
<evidence type="ECO:0000313" key="2">
    <source>
        <dbReference type="Proteomes" id="UP000037387"/>
    </source>
</evidence>
<dbReference type="Proteomes" id="UP000037387">
    <property type="component" value="Unassembled WGS sequence"/>
</dbReference>
<organism evidence="1 2">
    <name type="scientific">Cellulosimicrobium cellulans F16</name>
    <dbReference type="NCBI Taxonomy" id="1350482"/>
    <lineage>
        <taxon>Bacteria</taxon>
        <taxon>Bacillati</taxon>
        <taxon>Actinomycetota</taxon>
        <taxon>Actinomycetes</taxon>
        <taxon>Micrococcales</taxon>
        <taxon>Promicromonosporaceae</taxon>
        <taxon>Cellulosimicrobium</taxon>
    </lineage>
</organism>
<comment type="caution">
    <text evidence="1">The sequence shown here is derived from an EMBL/GenBank/DDBJ whole genome shotgun (WGS) entry which is preliminary data.</text>
</comment>
<dbReference type="PATRIC" id="fig|1350482.3.peg.3117"/>
<dbReference type="AlphaFoldDB" id="A0A0M0F5E5"/>
<sequence length="147" mass="14753">MPTVLVYATSADLVDPPWSLPTLPANVDQLLAAASLLVLGATRSAVYDTDADGHPTDSAVRAAFRDATCSQVTTWIALGIDPATAGADAATSSGRVAASKSFGPASVSYVGVEGAVAERARLAGQLTDAAALILSTAGLDARVRVLG</sequence>
<reference evidence="1 2" key="1">
    <citation type="journal article" date="2015" name="Sci. Rep.">
        <title>Functional and structural properties of a novel cellulosome-like multienzyme complex: efficient glycoside hydrolysis of water-insoluble 7-xylosyl-10-deacetylpaclitaxel.</title>
        <authorList>
            <person name="Dou T.Y."/>
            <person name="Luan H.W."/>
            <person name="Ge G.B."/>
            <person name="Dong M.M."/>
            <person name="Zou H.F."/>
            <person name="He Y.Q."/>
            <person name="Cui P."/>
            <person name="Wang J.Y."/>
            <person name="Hao D.C."/>
            <person name="Yang S.L."/>
            <person name="Yang L."/>
        </authorList>
    </citation>
    <scope>NUCLEOTIDE SEQUENCE [LARGE SCALE GENOMIC DNA]</scope>
    <source>
        <strain evidence="1 2">F16</strain>
    </source>
</reference>
<evidence type="ECO:0000313" key="1">
    <source>
        <dbReference type="EMBL" id="KON72597.1"/>
    </source>
</evidence>